<dbReference type="Gene3D" id="3.40.50.2020">
    <property type="match status" value="1"/>
</dbReference>
<dbReference type="AlphaFoldDB" id="A0A7H8N727"/>
<feature type="compositionally biased region" description="Low complexity" evidence="1">
    <location>
        <begin position="156"/>
        <end position="167"/>
    </location>
</feature>
<keyword evidence="2" id="KW-1133">Transmembrane helix</keyword>
<feature type="region of interest" description="Disordered" evidence="1">
    <location>
        <begin position="147"/>
        <end position="179"/>
    </location>
</feature>
<accession>A0A7H8N727</accession>
<reference evidence="3 4" key="1">
    <citation type="submission" date="2020-06" db="EMBL/GenBank/DDBJ databases">
        <title>Genome mining for natural products.</title>
        <authorList>
            <person name="Zhang B."/>
            <person name="Shi J."/>
            <person name="Ge H."/>
        </authorList>
    </citation>
    <scope>NUCLEOTIDE SEQUENCE [LARGE SCALE GENOMIC DNA]</scope>
    <source>
        <strain evidence="3 4">NA00687</strain>
    </source>
</reference>
<name>A0A7H8N727_9ACTN</name>
<dbReference type="PANTHER" id="PTHR47505">
    <property type="entry name" value="DNA UTILIZATION PROTEIN YHGH"/>
    <property type="match status" value="1"/>
</dbReference>
<dbReference type="InterPro" id="IPR029057">
    <property type="entry name" value="PRTase-like"/>
</dbReference>
<sequence length="413" mass="41174">MRGWWREATGLVLPVECAGCGAPRAVLCERCRAVLLDGSASRVRPRPMPQGLPVVYAVAAYAGACRSILLAHKERGALRLAGPLGAALALAVCAVVWRGAWLRGAGAKEEWPTALYPARGRTRPPGVGGSGWGPRPVGAWVAPAQRPDLSGQSPTGARSSAAAGWARVRGEPADPGIEAGRATGRGRGLGEACSALMAGAGSAGDLPPILLVPVPSARRAVAARGHDPTRRIALAAARVLREQGVPARVLSVLRQRRGVVDQAGLGAAQRVANVSGALRVTPGAEKLLSGGPVVLVDDLMTTGATLAEAARAVRAAMGRGAAGRADGGSGGWGAVGVASGVWRGTGSGAAVAGRTGIRVSDGTDWSGVPGALAVPGVGSVDAAETPGVGPVREGLVGAAVVAASHSAFGANRN</sequence>
<dbReference type="EMBL" id="CP054929">
    <property type="protein sequence ID" value="QKW50192.1"/>
    <property type="molecule type" value="Genomic_DNA"/>
</dbReference>
<organism evidence="3 4">
    <name type="scientific">Streptomyces buecherae</name>
    <dbReference type="NCBI Taxonomy" id="2763006"/>
    <lineage>
        <taxon>Bacteria</taxon>
        <taxon>Bacillati</taxon>
        <taxon>Actinomycetota</taxon>
        <taxon>Actinomycetes</taxon>
        <taxon>Kitasatosporales</taxon>
        <taxon>Streptomycetaceae</taxon>
        <taxon>Streptomyces</taxon>
    </lineage>
</organism>
<protein>
    <submittedName>
        <fullName evidence="3">ComF family protein</fullName>
    </submittedName>
</protein>
<keyword evidence="4" id="KW-1185">Reference proteome</keyword>
<keyword evidence="2" id="KW-0472">Membrane</keyword>
<feature type="transmembrane region" description="Helical" evidence="2">
    <location>
        <begin position="77"/>
        <end position="97"/>
    </location>
</feature>
<keyword evidence="2" id="KW-0812">Transmembrane</keyword>
<gene>
    <name evidence="3" type="ORF">HUT08_12305</name>
</gene>
<evidence type="ECO:0000256" key="1">
    <source>
        <dbReference type="SAM" id="MobiDB-lite"/>
    </source>
</evidence>
<dbReference type="InterPro" id="IPR051910">
    <property type="entry name" value="ComF/GntX_DNA_util-trans"/>
</dbReference>
<evidence type="ECO:0000313" key="3">
    <source>
        <dbReference type="EMBL" id="QKW50192.1"/>
    </source>
</evidence>
<dbReference type="PANTHER" id="PTHR47505:SF1">
    <property type="entry name" value="DNA UTILIZATION PROTEIN YHGH"/>
    <property type="match status" value="1"/>
</dbReference>
<proteinExistence type="predicted"/>
<dbReference type="Proteomes" id="UP000509303">
    <property type="component" value="Chromosome"/>
</dbReference>
<evidence type="ECO:0000313" key="4">
    <source>
        <dbReference type="Proteomes" id="UP000509303"/>
    </source>
</evidence>
<dbReference type="SUPFAM" id="SSF53271">
    <property type="entry name" value="PRTase-like"/>
    <property type="match status" value="1"/>
</dbReference>
<evidence type="ECO:0000256" key="2">
    <source>
        <dbReference type="SAM" id="Phobius"/>
    </source>
</evidence>